<name>A0A4Y7LUF9_9CRUS</name>
<dbReference type="PROSITE" id="PS50128">
    <property type="entry name" value="SURP"/>
    <property type="match status" value="2"/>
</dbReference>
<feature type="domain" description="SURP motif" evidence="9">
    <location>
        <begin position="202"/>
        <end position="244"/>
    </location>
</feature>
<feature type="compositionally biased region" description="Low complexity" evidence="8">
    <location>
        <begin position="446"/>
        <end position="462"/>
    </location>
</feature>
<feature type="region of interest" description="Disordered" evidence="8">
    <location>
        <begin position="381"/>
        <end position="409"/>
    </location>
</feature>
<dbReference type="Pfam" id="PF09750">
    <property type="entry name" value="DRY_EERY"/>
    <property type="match status" value="1"/>
</dbReference>
<evidence type="ECO:0000313" key="10">
    <source>
        <dbReference type="EMBL" id="SVE72990.1"/>
    </source>
</evidence>
<evidence type="ECO:0000256" key="1">
    <source>
        <dbReference type="ARBA" id="ARBA00022664"/>
    </source>
</evidence>
<dbReference type="Pfam" id="PF01805">
    <property type="entry name" value="Surp"/>
    <property type="match status" value="2"/>
</dbReference>
<dbReference type="AlphaFoldDB" id="A0A4Y7LUF9"/>
<dbReference type="SUPFAM" id="SSF109905">
    <property type="entry name" value="Surp module (SWAP domain)"/>
    <property type="match status" value="2"/>
</dbReference>
<dbReference type="PANTHER" id="PTHR13161">
    <property type="entry name" value="SPLICING FACTOR SUPPRESSOR OF WHITE APRICOT"/>
    <property type="match status" value="1"/>
</dbReference>
<feature type="region of interest" description="Disordered" evidence="8">
    <location>
        <begin position="303"/>
        <end position="326"/>
    </location>
</feature>
<keyword evidence="7" id="KW-0175">Coiled coil</keyword>
<reference evidence="10" key="1">
    <citation type="submission" date="2018-08" db="EMBL/GenBank/DDBJ databases">
        <authorList>
            <person name="Cornetti L."/>
        </authorList>
    </citation>
    <scope>NUCLEOTIDE SEQUENCE</scope>
    <source>
        <strain evidence="10">OM-SAIQ-clone2</strain>
    </source>
</reference>
<evidence type="ECO:0000256" key="4">
    <source>
        <dbReference type="ARBA" id="ARBA00023015"/>
    </source>
</evidence>
<organism evidence="10">
    <name type="scientific">Ceriodaphnia reticulata</name>
    <dbReference type="NCBI Taxonomy" id="302197"/>
    <lineage>
        <taxon>Eukaryota</taxon>
        <taxon>Metazoa</taxon>
        <taxon>Ecdysozoa</taxon>
        <taxon>Arthropoda</taxon>
        <taxon>Crustacea</taxon>
        <taxon>Branchiopoda</taxon>
        <taxon>Diplostraca</taxon>
        <taxon>Cladocera</taxon>
        <taxon>Anomopoda</taxon>
        <taxon>Daphniidae</taxon>
        <taxon>Ceriodaphnia</taxon>
    </lineage>
</organism>
<dbReference type="GO" id="GO:0000395">
    <property type="term" value="P:mRNA 5'-splice site recognition"/>
    <property type="evidence" value="ECO:0007669"/>
    <property type="project" value="TreeGrafter"/>
</dbReference>
<keyword evidence="3" id="KW-0694">RNA-binding</keyword>
<dbReference type="EMBL" id="LR003371">
    <property type="protein sequence ID" value="SVE72990.1"/>
    <property type="molecule type" value="mRNA"/>
</dbReference>
<dbReference type="Gene3D" id="1.10.10.790">
    <property type="entry name" value="Surp module"/>
    <property type="match status" value="2"/>
</dbReference>
<accession>A0A4Y7LUF9</accession>
<feature type="domain" description="SURP motif" evidence="9">
    <location>
        <begin position="326"/>
        <end position="366"/>
    </location>
</feature>
<dbReference type="SMART" id="SM00648">
    <property type="entry name" value="SWAP"/>
    <property type="match status" value="2"/>
</dbReference>
<evidence type="ECO:0000256" key="2">
    <source>
        <dbReference type="ARBA" id="ARBA00022737"/>
    </source>
</evidence>
<dbReference type="FunFam" id="1.10.10.790:FF:000036">
    <property type="match status" value="1"/>
</dbReference>
<dbReference type="GO" id="GO:0003723">
    <property type="term" value="F:RNA binding"/>
    <property type="evidence" value="ECO:0007669"/>
    <property type="project" value="UniProtKB-KW"/>
</dbReference>
<keyword evidence="1" id="KW-0507">mRNA processing</keyword>
<feature type="compositionally biased region" description="Low complexity" evidence="8">
    <location>
        <begin position="480"/>
        <end position="493"/>
    </location>
</feature>
<sequence length="671" mass="76569">MAVNPRRGVLRHKQLAEAEPKDKFEDLLVFGYACKLFRDDEKATDIDQGKLLIPWMGDHTIKIDRYDARGTLFDLKPYETPPGGYDRTEGLTAEERHIEKLCDEERYFALYKDEAEEAVIKEEEIKRLNQDLNEVTSEEVSYHQVPFSYNNSSENWDKNSDSKEIPLKSALGQLGDAVYVPPPLLDVPPDVVVPPTQKLARIVEKTANFISSHGTQMEIIVKAKQANNPMFQFLHFDTALHPFYRHVLAAIRNGTYVVPDEDPGENDDKCEPESNGHTNGSDSEGDNYLHPSLQSKVSDQIVSPTLDSDTTNDTQSSEPPPDSRILMDKTASYMSRNGRHLEAVVQNKGDIRFLFLNPEHPFHSYYTQKLTLYSEMLRELETKQSSKPQPRESKCEDTEEIPAERLVVDPEIMKSERRKKAALFLDQMKKDRATGKGTLDEDGTAESESTASTAKKSKSGSADDIEIIGAIPGETREGSRSLSNSRSASCSPSERQERKRRQIRRRSRSRTRSRTRSRSRTRHRSVSRTRRRSRSRSRNRPIRRSPSPERRRRQHKKHRSRDRHRREKKKRRSRDRTRKKRRHRTRSRSASESLSRSRSRSPLMKSRSPSAESRISPITSAVRKLAAEASKSGSGTSSPLPSQLLTVQPAFAKIAEGIRAKVIAMIEGDKK</sequence>
<evidence type="ECO:0000256" key="7">
    <source>
        <dbReference type="SAM" id="Coils"/>
    </source>
</evidence>
<feature type="compositionally biased region" description="Low complexity" evidence="8">
    <location>
        <begin position="588"/>
        <end position="610"/>
    </location>
</feature>
<protein>
    <submittedName>
        <fullName evidence="10">EOG090X07RL</fullName>
    </submittedName>
</protein>
<feature type="coiled-coil region" evidence="7">
    <location>
        <begin position="111"/>
        <end position="138"/>
    </location>
</feature>
<feature type="region of interest" description="Disordered" evidence="8">
    <location>
        <begin position="434"/>
        <end position="642"/>
    </location>
</feature>
<dbReference type="InterPro" id="IPR000061">
    <property type="entry name" value="Surp"/>
</dbReference>
<keyword evidence="6" id="KW-0508">mRNA splicing</keyword>
<keyword evidence="4" id="KW-0805">Transcription regulation</keyword>
<evidence type="ECO:0000256" key="6">
    <source>
        <dbReference type="ARBA" id="ARBA00023187"/>
    </source>
</evidence>
<keyword evidence="2" id="KW-0677">Repeat</keyword>
<feature type="compositionally biased region" description="Polar residues" evidence="8">
    <location>
        <begin position="631"/>
        <end position="642"/>
    </location>
</feature>
<dbReference type="SMART" id="SM01141">
    <property type="entry name" value="DRY_EERY"/>
    <property type="match status" value="1"/>
</dbReference>
<dbReference type="InterPro" id="IPR019147">
    <property type="entry name" value="SWAP_N_domain"/>
</dbReference>
<proteinExistence type="evidence at transcript level"/>
<feature type="compositionally biased region" description="Basic residues" evidence="8">
    <location>
        <begin position="498"/>
        <end position="543"/>
    </location>
</feature>
<evidence type="ECO:0000256" key="8">
    <source>
        <dbReference type="SAM" id="MobiDB-lite"/>
    </source>
</evidence>
<evidence type="ECO:0000256" key="5">
    <source>
        <dbReference type="ARBA" id="ARBA00023163"/>
    </source>
</evidence>
<evidence type="ECO:0000259" key="9">
    <source>
        <dbReference type="PROSITE" id="PS50128"/>
    </source>
</evidence>
<keyword evidence="5" id="KW-0804">Transcription</keyword>
<dbReference type="InterPro" id="IPR040397">
    <property type="entry name" value="SWAP"/>
</dbReference>
<feature type="compositionally biased region" description="Polar residues" evidence="8">
    <location>
        <begin position="303"/>
        <end position="317"/>
    </location>
</feature>
<dbReference type="PANTHER" id="PTHR13161:SF15">
    <property type="entry name" value="SPLICING FACTOR, SUPPRESSOR OF WHITE-APRICOT HOMOLOG"/>
    <property type="match status" value="1"/>
</dbReference>
<dbReference type="InterPro" id="IPR035967">
    <property type="entry name" value="SWAP/Surp_sf"/>
</dbReference>
<gene>
    <name evidence="10" type="primary">EOG090X07RL</name>
</gene>
<feature type="compositionally biased region" description="Basic residues" evidence="8">
    <location>
        <begin position="550"/>
        <end position="587"/>
    </location>
</feature>
<evidence type="ECO:0000256" key="3">
    <source>
        <dbReference type="ARBA" id="ARBA00022884"/>
    </source>
</evidence>
<feature type="region of interest" description="Disordered" evidence="8">
    <location>
        <begin position="258"/>
        <end position="291"/>
    </location>
</feature>